<accession>A0A518IH35</accession>
<keyword evidence="4" id="KW-0862">Zinc</keyword>
<keyword evidence="6" id="KW-0413">Isomerase</keyword>
<dbReference type="Gene3D" id="3.40.30.10">
    <property type="entry name" value="Glutaredoxin"/>
    <property type="match status" value="1"/>
</dbReference>
<protein>
    <submittedName>
        <fullName evidence="6">Putative peptidyl-prolyl cis-trans isomerase</fullName>
        <ecNumber evidence="6">5.2.1.8</ecNumber>
    </submittedName>
</protein>
<feature type="domain" description="PPIase cyclophilin-type" evidence="5">
    <location>
        <begin position="207"/>
        <end position="357"/>
    </location>
</feature>
<dbReference type="InterPro" id="IPR018247">
    <property type="entry name" value="EF_Hand_1_Ca_BS"/>
</dbReference>
<dbReference type="Gene3D" id="1.10.1330.10">
    <property type="entry name" value="Dockerin domain"/>
    <property type="match status" value="1"/>
</dbReference>
<sequence length="1572" mass="167309">MISKFVDNLWRPRRSKHHRRSKRAIAPISATEKLEDRTLLSGQDLIGFAQALTAANVTLYGAAWDANTTEQKALLEDGASFLQFVDVTNANRTLNANASTVGILLQEDVRPIWRLDDGTLIDGSTITSLQDLSTATGVAITMSEGPYLKEIADQNLISGTGLHVALDGFDPDNGELKYTAVSSDDTKVQVRVLEGNRSLRISVAGYGDMVFELFEGRASRATEKITALAEAGFYDGVEFHRIFGGGFLRGGFNPSFDLGTLPPGVASYFDDQFHNELQHVQSGLLTMYKAPVTDELVTDDLNFSQFIVTNDVSRNYDFQNTIFGYLVEGEEVRDALSKIPETDEFPDFTVTMETVDVFTDDENATLVLTANESFTGSATITVTVEDEDGNIQQRQFQVNATNDMITDATDVENAKPYLLDIPDLQVRPGESIQYQLVGVDADMGAVNGNSEIQYFSQGDLPALSLPASVPSGMSYDVNETTGLLQIYTSPGMAFGVYEITVAVGFNNITDLVEDEIYGDQEFVDYQVVTVIVNDPAIANDDYLAVQGDMDSLDVLQNDTTESGESIVIDMETGELREGYSVEIETQPTHGGTVTFNPATGKVDFVSNGSTYIGLDSFTYRVKDSLGALSEIGTVTFSMAPEGVILVTSLLEDDPTKVTLRNAIIAANLDTAVGAAAAGNGSDTIMFDPALFIDQETSNIISQTIDLKGGDQELEITDSLTIIAPTSENGDPLLTLDATLDGGDSSRHFKITDGLAGNTFLVSLQNLILIEGKTNDNGGSIFNAEHLVLSNSQLLNNESSMGLGGAIYNTGTLELTNTVLQSNHAITSSGGAIASFFGSVTLTQSTIDDSDAEGSGGGIYAVNSDVTLINSVISNNTGFTGGGGGLYQNQGLLTVTGSSFINNMIQNTLDGGGVYANETTTSISGSTFHMNQSSGSGGGLYQNLGDLSVRNSTFSENEAVFGNGGAIYTSAITVAVVNSTISGNTASENGGGIFFEDHINFDSGTIDNSTIAANHADMDGGGLHFQFIQEKIRANHTIIADNTASGSGADGLGSLSGYYSLIEDTSGLDLLGGVNFITGQDPGLLPLADNGGLTQTHALDSGSIAIDAGDLAFDPNTFTPALTLDQRGSSRIADGSNDTVARVDIGAYEAEAVLGSTDLIVKRSATNPGSSGELSSLPANVDFIDEWNPVLVEIWVSITNSSENGVASALVDFNFDAQYLVADSIEYGSAFSENQTGIIDNETGMITGLGASTNLSGYGAESHVLLARVHLSVKPVALETDGHYIEPVADLNFEILNSSVISSVGAATVTEGAAVNLTLVPALYDLNDNGSIDIRDLILFINVYNQTTGESAAPGVWAADFDRSGKVNVRDLSLLITNYRKVQGSGNFFVYPSNFDEIWQQNNLITSFINPEDSNSQSLTLDLVDPVLEAATEQLTETHGDSVSAQLDDVKIEIVELPGNQIAKSNAETNTVYLDVNAAGWGWFVDSTPFLNEEYNETALGIFDAALFSSADGQIDLLTVLLHELSHLLGYDHSHESALMEPVLDPGERKLSTYDESDDFFSGYLDSDFGGLN</sequence>
<dbReference type="InterPro" id="IPR029000">
    <property type="entry name" value="Cyclophilin-like_dom_sf"/>
</dbReference>
<keyword evidence="7" id="KW-1185">Reference proteome</keyword>
<evidence type="ECO:0000256" key="4">
    <source>
        <dbReference type="ARBA" id="ARBA00022833"/>
    </source>
</evidence>
<dbReference type="EC" id="5.2.1.8" evidence="6"/>
<evidence type="ECO:0000256" key="2">
    <source>
        <dbReference type="ARBA" id="ARBA00022723"/>
    </source>
</evidence>
<dbReference type="InterPro" id="IPR024079">
    <property type="entry name" value="MetalloPept_cat_dom_sf"/>
</dbReference>
<dbReference type="EMBL" id="CP037452">
    <property type="protein sequence ID" value="QDV52402.1"/>
    <property type="molecule type" value="Genomic_DNA"/>
</dbReference>
<dbReference type="Gene3D" id="2.40.100.10">
    <property type="entry name" value="Cyclophilin-like"/>
    <property type="match status" value="1"/>
</dbReference>
<dbReference type="InterPro" id="IPR006626">
    <property type="entry name" value="PbH1"/>
</dbReference>
<evidence type="ECO:0000313" key="6">
    <source>
        <dbReference type="EMBL" id="QDV52402.1"/>
    </source>
</evidence>
<dbReference type="PANTHER" id="PTHR11319">
    <property type="entry name" value="G PROTEIN-COUPLED RECEPTOR-RELATED"/>
    <property type="match status" value="1"/>
</dbReference>
<dbReference type="SUPFAM" id="SSF55486">
    <property type="entry name" value="Metalloproteases ('zincins'), catalytic domain"/>
    <property type="match status" value="1"/>
</dbReference>
<dbReference type="PROSITE" id="PS00018">
    <property type="entry name" value="EF_HAND_1"/>
    <property type="match status" value="2"/>
</dbReference>
<dbReference type="Pfam" id="PF17963">
    <property type="entry name" value="Big_9"/>
    <property type="match status" value="1"/>
</dbReference>
<dbReference type="InterPro" id="IPR001818">
    <property type="entry name" value="Pept_M10_metallopeptidase"/>
</dbReference>
<dbReference type="PANTHER" id="PTHR11319:SF35">
    <property type="entry name" value="OUTER MEMBRANE PROTEIN PMPC-RELATED"/>
    <property type="match status" value="1"/>
</dbReference>
<dbReference type="GO" id="GO:0004553">
    <property type="term" value="F:hydrolase activity, hydrolyzing O-glycosyl compounds"/>
    <property type="evidence" value="ECO:0007669"/>
    <property type="project" value="InterPro"/>
</dbReference>
<dbReference type="SUPFAM" id="SSF51126">
    <property type="entry name" value="Pectin lyase-like"/>
    <property type="match status" value="2"/>
</dbReference>
<reference evidence="6 7" key="1">
    <citation type="submission" date="2019-03" db="EMBL/GenBank/DDBJ databases">
        <title>Deep-cultivation of Planctomycetes and their phenomic and genomic characterization uncovers novel biology.</title>
        <authorList>
            <person name="Wiegand S."/>
            <person name="Jogler M."/>
            <person name="Boedeker C."/>
            <person name="Pinto D."/>
            <person name="Vollmers J."/>
            <person name="Rivas-Marin E."/>
            <person name="Kohn T."/>
            <person name="Peeters S.H."/>
            <person name="Heuer A."/>
            <person name="Rast P."/>
            <person name="Oberbeckmann S."/>
            <person name="Bunk B."/>
            <person name="Jeske O."/>
            <person name="Meyerdierks A."/>
            <person name="Storesund J.E."/>
            <person name="Kallscheuer N."/>
            <person name="Luecker S."/>
            <person name="Lage O.M."/>
            <person name="Pohl T."/>
            <person name="Merkel B.J."/>
            <person name="Hornburger P."/>
            <person name="Mueller R.-W."/>
            <person name="Bruemmer F."/>
            <person name="Labrenz M."/>
            <person name="Spormann A.M."/>
            <person name="Op den Camp H."/>
            <person name="Overmann J."/>
            <person name="Amann R."/>
            <person name="Jetten M.S.M."/>
            <person name="Mascher T."/>
            <person name="Medema M.H."/>
            <person name="Devos D.P."/>
            <person name="Kaster A.-K."/>
            <person name="Ovreas L."/>
            <person name="Rohde M."/>
            <person name="Galperin M.Y."/>
            <person name="Jogler C."/>
        </authorList>
    </citation>
    <scope>NUCLEOTIDE SEQUENCE [LARGE SCALE GENOMIC DNA]</scope>
    <source>
        <strain evidence="6 7">Enr17</strain>
    </source>
</reference>
<evidence type="ECO:0000256" key="3">
    <source>
        <dbReference type="ARBA" id="ARBA00022801"/>
    </source>
</evidence>
<keyword evidence="3" id="KW-0378">Hydrolase</keyword>
<dbReference type="InterPro" id="IPR036439">
    <property type="entry name" value="Dockerin_dom_sf"/>
</dbReference>
<dbReference type="KEGG" id="gfm:Enr17x_44640"/>
<dbReference type="OrthoDB" id="270889at2"/>
<evidence type="ECO:0000256" key="1">
    <source>
        <dbReference type="ARBA" id="ARBA00022670"/>
    </source>
</evidence>
<proteinExistence type="predicted"/>
<dbReference type="Pfam" id="PF00413">
    <property type="entry name" value="Peptidase_M10"/>
    <property type="match status" value="1"/>
</dbReference>
<keyword evidence="1" id="KW-0645">Protease</keyword>
<dbReference type="InterPro" id="IPR002105">
    <property type="entry name" value="Dockerin_1_rpt"/>
</dbReference>
<dbReference type="InterPro" id="IPR059226">
    <property type="entry name" value="Choice_anch_Q_dom"/>
</dbReference>
<dbReference type="SUPFAM" id="SSF63446">
    <property type="entry name" value="Type I dockerin domain"/>
    <property type="match status" value="1"/>
</dbReference>
<dbReference type="GO" id="GO:0003755">
    <property type="term" value="F:peptidyl-prolyl cis-trans isomerase activity"/>
    <property type="evidence" value="ECO:0007669"/>
    <property type="project" value="UniProtKB-EC"/>
</dbReference>
<dbReference type="NCBIfam" id="NF041518">
    <property type="entry name" value="choice_anch_Q"/>
    <property type="match status" value="1"/>
</dbReference>
<keyword evidence="2" id="KW-0479">Metal-binding</keyword>
<dbReference type="RefSeq" id="WP_145311735.1">
    <property type="nucleotide sequence ID" value="NZ_CP037452.1"/>
</dbReference>
<evidence type="ECO:0000313" key="7">
    <source>
        <dbReference type="Proteomes" id="UP000318313"/>
    </source>
</evidence>
<dbReference type="GO" id="GO:0006508">
    <property type="term" value="P:proteolysis"/>
    <property type="evidence" value="ECO:0007669"/>
    <property type="project" value="UniProtKB-KW"/>
</dbReference>
<name>A0A518IH35_9PLAN</name>
<dbReference type="GO" id="GO:0000272">
    <property type="term" value="P:polysaccharide catabolic process"/>
    <property type="evidence" value="ECO:0007669"/>
    <property type="project" value="InterPro"/>
</dbReference>
<dbReference type="InterPro" id="IPR011050">
    <property type="entry name" value="Pectin_lyase_fold/virulence"/>
</dbReference>
<dbReference type="Pfam" id="PF00160">
    <property type="entry name" value="Pro_isomerase"/>
    <property type="match status" value="1"/>
</dbReference>
<dbReference type="SUPFAM" id="SSF50891">
    <property type="entry name" value="Cyclophilin-like"/>
    <property type="match status" value="1"/>
</dbReference>
<dbReference type="SMART" id="SM00710">
    <property type="entry name" value="PbH1"/>
    <property type="match status" value="5"/>
</dbReference>
<evidence type="ECO:0000259" key="5">
    <source>
        <dbReference type="PROSITE" id="PS50072"/>
    </source>
</evidence>
<gene>
    <name evidence="6" type="primary">ppiB</name>
    <name evidence="6" type="ORF">Enr17x_44640</name>
</gene>
<dbReference type="GO" id="GO:0004222">
    <property type="term" value="F:metalloendopeptidase activity"/>
    <property type="evidence" value="ECO:0007669"/>
    <property type="project" value="InterPro"/>
</dbReference>
<dbReference type="Pfam" id="PF00404">
    <property type="entry name" value="Dockerin_1"/>
    <property type="match status" value="1"/>
</dbReference>
<organism evidence="6 7">
    <name type="scientific">Gimesia fumaroli</name>
    <dbReference type="NCBI Taxonomy" id="2527976"/>
    <lineage>
        <taxon>Bacteria</taxon>
        <taxon>Pseudomonadati</taxon>
        <taxon>Planctomycetota</taxon>
        <taxon>Planctomycetia</taxon>
        <taxon>Planctomycetales</taxon>
        <taxon>Planctomycetaceae</taxon>
        <taxon>Gimesia</taxon>
    </lineage>
</organism>
<dbReference type="PROSITE" id="PS50072">
    <property type="entry name" value="CSA_PPIASE_2"/>
    <property type="match status" value="1"/>
</dbReference>
<dbReference type="Proteomes" id="UP000318313">
    <property type="component" value="Chromosome"/>
</dbReference>
<dbReference type="GO" id="GO:0031012">
    <property type="term" value="C:extracellular matrix"/>
    <property type="evidence" value="ECO:0007669"/>
    <property type="project" value="InterPro"/>
</dbReference>
<dbReference type="GO" id="GO:0008270">
    <property type="term" value="F:zinc ion binding"/>
    <property type="evidence" value="ECO:0007669"/>
    <property type="project" value="InterPro"/>
</dbReference>
<dbReference type="InterPro" id="IPR002130">
    <property type="entry name" value="Cyclophilin-type_PPIase_dom"/>
</dbReference>
<dbReference type="Gene3D" id="3.40.390.10">
    <property type="entry name" value="Collagenase (Catalytic Domain)"/>
    <property type="match status" value="1"/>
</dbReference>